<evidence type="ECO:0000259" key="7">
    <source>
        <dbReference type="Pfam" id="PF01478"/>
    </source>
</evidence>
<dbReference type="GO" id="GO:0004190">
    <property type="term" value="F:aspartic-type endopeptidase activity"/>
    <property type="evidence" value="ECO:0007669"/>
    <property type="project" value="InterPro"/>
</dbReference>
<feature type="transmembrane region" description="Helical" evidence="6">
    <location>
        <begin position="256"/>
        <end position="274"/>
    </location>
</feature>
<evidence type="ECO:0000313" key="8">
    <source>
        <dbReference type="EMBL" id="MBE6506012.1"/>
    </source>
</evidence>
<feature type="transmembrane region" description="Helical" evidence="6">
    <location>
        <begin position="36"/>
        <end position="53"/>
    </location>
</feature>
<evidence type="ECO:0000256" key="2">
    <source>
        <dbReference type="ARBA" id="ARBA00022475"/>
    </source>
</evidence>
<proteinExistence type="predicted"/>
<reference evidence="8" key="1">
    <citation type="submission" date="2019-04" db="EMBL/GenBank/DDBJ databases">
        <title>Evolution of Biomass-Degrading Anaerobic Consortia Revealed by Metagenomics.</title>
        <authorList>
            <person name="Peng X."/>
        </authorList>
    </citation>
    <scope>NUCLEOTIDE SEQUENCE</scope>
    <source>
        <strain evidence="8">SIG12</strain>
    </source>
</reference>
<dbReference type="InterPro" id="IPR000045">
    <property type="entry name" value="Prepilin_IV_endopep_pep"/>
</dbReference>
<dbReference type="PANTHER" id="PTHR36506:SF1">
    <property type="entry name" value="PREFLAGELLIN PEPTIDASE"/>
    <property type="match status" value="1"/>
</dbReference>
<evidence type="ECO:0000256" key="5">
    <source>
        <dbReference type="ARBA" id="ARBA00023136"/>
    </source>
</evidence>
<dbReference type="InterPro" id="IPR052218">
    <property type="entry name" value="Preflagellin_Peptidase"/>
</dbReference>
<feature type="transmembrane region" description="Helical" evidence="6">
    <location>
        <begin position="90"/>
        <end position="109"/>
    </location>
</feature>
<dbReference type="Proteomes" id="UP000762703">
    <property type="component" value="Unassembled WGS sequence"/>
</dbReference>
<dbReference type="EMBL" id="SUTE01000081">
    <property type="protein sequence ID" value="MBE6506012.1"/>
    <property type="molecule type" value="Genomic_DNA"/>
</dbReference>
<protein>
    <submittedName>
        <fullName evidence="8">Prepilin peptidase</fullName>
    </submittedName>
</protein>
<keyword evidence="2" id="KW-1003">Cell membrane</keyword>
<evidence type="ECO:0000313" key="9">
    <source>
        <dbReference type="Proteomes" id="UP000762703"/>
    </source>
</evidence>
<dbReference type="AlphaFoldDB" id="A0A8T3VFN6"/>
<comment type="caution">
    <text evidence="8">The sequence shown here is derived from an EMBL/GenBank/DDBJ whole genome shotgun (WGS) entry which is preliminary data.</text>
</comment>
<keyword evidence="4 6" id="KW-1133">Transmembrane helix</keyword>
<dbReference type="RefSeq" id="WP_303737661.1">
    <property type="nucleotide sequence ID" value="NZ_SUTE01000081.1"/>
</dbReference>
<evidence type="ECO:0000256" key="1">
    <source>
        <dbReference type="ARBA" id="ARBA00004651"/>
    </source>
</evidence>
<name>A0A8T3VFN6_9EURY</name>
<organism evidence="8 9">
    <name type="scientific">Methanobrevibacter millerae</name>
    <dbReference type="NCBI Taxonomy" id="230361"/>
    <lineage>
        <taxon>Archaea</taxon>
        <taxon>Methanobacteriati</taxon>
        <taxon>Methanobacteriota</taxon>
        <taxon>Methanomada group</taxon>
        <taxon>Methanobacteria</taxon>
        <taxon>Methanobacteriales</taxon>
        <taxon>Methanobacteriaceae</taxon>
        <taxon>Methanobrevibacter</taxon>
    </lineage>
</organism>
<evidence type="ECO:0000256" key="4">
    <source>
        <dbReference type="ARBA" id="ARBA00022989"/>
    </source>
</evidence>
<feature type="transmembrane region" description="Helical" evidence="6">
    <location>
        <begin position="59"/>
        <end position="78"/>
    </location>
</feature>
<accession>A0A8T3VFN6</accession>
<dbReference type="PANTHER" id="PTHR36506">
    <property type="entry name" value="PREFLAGELLIN PEPTIDASE"/>
    <property type="match status" value="1"/>
</dbReference>
<keyword evidence="5 6" id="KW-0472">Membrane</keyword>
<keyword evidence="3 6" id="KW-0812">Transmembrane</keyword>
<gene>
    <name evidence="8" type="ORF">E7Z73_09825</name>
</gene>
<dbReference type="Pfam" id="PF01478">
    <property type="entry name" value="Peptidase_A24"/>
    <property type="match status" value="1"/>
</dbReference>
<dbReference type="GO" id="GO:0005886">
    <property type="term" value="C:plasma membrane"/>
    <property type="evidence" value="ECO:0007669"/>
    <property type="project" value="UniProtKB-SubCell"/>
</dbReference>
<dbReference type="Gene3D" id="1.20.120.1220">
    <property type="match status" value="1"/>
</dbReference>
<sequence length="289" mass="33105">MILDDIFLIQIIITIIFCAIFCFFDIRRGFLPNKLNYIFVAFGFSSNLILTIMTGNLKFIFFSIISYSITYLITLMLWQLNVWGGGDVKLFASIASVIPFGIDTSFFNISPLLSFYPFSFTVMLNSILVSFPFLMALLIYLIIKNDVFDENIEVFKGFLSYKGIKILIDSSFNRHINIKDLKEGMMINNFYFDSEYVKELIESNKKSNLKVFNSDDGKSKYYFKTLTAGGITLKDMYLLKIMNAQQIISSQISIKLGFPYVPAILIGLIIAIFYGDLSMLILKNIIFVI</sequence>
<feature type="transmembrane region" description="Helical" evidence="6">
    <location>
        <begin position="6"/>
        <end position="24"/>
    </location>
</feature>
<feature type="transmembrane region" description="Helical" evidence="6">
    <location>
        <begin position="115"/>
        <end position="143"/>
    </location>
</feature>
<evidence type="ECO:0000256" key="3">
    <source>
        <dbReference type="ARBA" id="ARBA00022692"/>
    </source>
</evidence>
<feature type="domain" description="Prepilin type IV endopeptidase peptidase" evidence="7">
    <location>
        <begin position="12"/>
        <end position="113"/>
    </location>
</feature>
<comment type="subcellular location">
    <subcellularLocation>
        <location evidence="1">Cell membrane</location>
        <topology evidence="1">Multi-pass membrane protein</topology>
    </subcellularLocation>
</comment>
<evidence type="ECO:0000256" key="6">
    <source>
        <dbReference type="SAM" id="Phobius"/>
    </source>
</evidence>